<dbReference type="Pfam" id="PF07647">
    <property type="entry name" value="SAM_2"/>
    <property type="match status" value="1"/>
</dbReference>
<dbReference type="FunFam" id="1.10.150.50:FF:000003">
    <property type="entry name" value="liprin-alpha-2 isoform X1"/>
    <property type="match status" value="1"/>
</dbReference>
<dbReference type="GO" id="GO:0048786">
    <property type="term" value="C:presynaptic active zone"/>
    <property type="evidence" value="ECO:0007669"/>
    <property type="project" value="TreeGrafter"/>
</dbReference>
<keyword evidence="3" id="KW-0963">Cytoplasm</keyword>
<evidence type="ECO:0000256" key="1">
    <source>
        <dbReference type="ARBA" id="ARBA00004496"/>
    </source>
</evidence>
<dbReference type="SUPFAM" id="SSF47769">
    <property type="entry name" value="SAM/Pointed domain"/>
    <property type="match status" value="3"/>
</dbReference>
<dbReference type="Pfam" id="PF00536">
    <property type="entry name" value="SAM_1"/>
    <property type="match status" value="2"/>
</dbReference>
<feature type="region of interest" description="Disordered" evidence="8">
    <location>
        <begin position="702"/>
        <end position="832"/>
    </location>
</feature>
<dbReference type="InterPro" id="IPR029515">
    <property type="entry name" value="Liprin"/>
</dbReference>
<feature type="coiled-coil region" evidence="7">
    <location>
        <begin position="31"/>
        <end position="72"/>
    </location>
</feature>
<feature type="non-terminal residue" evidence="10">
    <location>
        <position position="1"/>
    </location>
</feature>
<dbReference type="GO" id="GO:0005737">
    <property type="term" value="C:cytoplasm"/>
    <property type="evidence" value="ECO:0007669"/>
    <property type="project" value="UniProtKB-SubCell"/>
</dbReference>
<dbReference type="CDD" id="cd09562">
    <property type="entry name" value="SAM_liprin-alpha1_2_3_4_repeat1"/>
    <property type="match status" value="1"/>
</dbReference>
<dbReference type="AlphaFoldDB" id="A0A7K7MDF7"/>
<dbReference type="InterPro" id="IPR037621">
    <property type="entry name" value="LIP-1_SAM_2"/>
</dbReference>
<dbReference type="InterPro" id="IPR057892">
    <property type="entry name" value="LIP-1_CC2"/>
</dbReference>
<feature type="compositionally biased region" description="Basic and acidic residues" evidence="8">
    <location>
        <begin position="751"/>
        <end position="762"/>
    </location>
</feature>
<feature type="region of interest" description="Disordered" evidence="8">
    <location>
        <begin position="1239"/>
        <end position="1268"/>
    </location>
</feature>
<evidence type="ECO:0000256" key="7">
    <source>
        <dbReference type="SAM" id="Coils"/>
    </source>
</evidence>
<feature type="compositionally biased region" description="Basic and acidic residues" evidence="8">
    <location>
        <begin position="225"/>
        <end position="238"/>
    </location>
</feature>
<dbReference type="Proteomes" id="UP000540762">
    <property type="component" value="Unassembled WGS sequence"/>
</dbReference>
<gene>
    <name evidence="10" type="primary">Ppfia4</name>
    <name evidence="10" type="ORF">BRAATR_R04554</name>
</gene>
<dbReference type="EMBL" id="VZSR01002526">
    <property type="protein sequence ID" value="NWZ41073.1"/>
    <property type="molecule type" value="Genomic_DNA"/>
</dbReference>
<evidence type="ECO:0000313" key="10">
    <source>
        <dbReference type="EMBL" id="NWZ41073.1"/>
    </source>
</evidence>
<dbReference type="FunFam" id="1.10.150.50:FF:000004">
    <property type="entry name" value="PTPRF interacting protein alpha 1"/>
    <property type="match status" value="1"/>
</dbReference>
<feature type="domain" description="SAM" evidence="9">
    <location>
        <begin position="904"/>
        <end position="970"/>
    </location>
</feature>
<feature type="coiled-coil region" evidence="7">
    <location>
        <begin position="260"/>
        <end position="525"/>
    </location>
</feature>
<dbReference type="InterPro" id="IPR037620">
    <property type="entry name" value="LIP-1_SAM_1"/>
</dbReference>
<feature type="domain" description="SAM" evidence="9">
    <location>
        <begin position="1032"/>
        <end position="1089"/>
    </location>
</feature>
<name>A0A7K7MDF7_9PASS</name>
<feature type="compositionally biased region" description="Low complexity" evidence="8">
    <location>
        <begin position="702"/>
        <end position="716"/>
    </location>
</feature>
<evidence type="ECO:0000256" key="4">
    <source>
        <dbReference type="ARBA" id="ARBA00022553"/>
    </source>
</evidence>
<feature type="coiled-coil region" evidence="7">
    <location>
        <begin position="633"/>
        <end position="674"/>
    </location>
</feature>
<dbReference type="PANTHER" id="PTHR12587">
    <property type="entry name" value="LAR INTERACTING PROTEIN LIP -RELATED PROTEIN"/>
    <property type="match status" value="1"/>
</dbReference>
<dbReference type="PROSITE" id="PS50105">
    <property type="entry name" value="SAM_DOMAIN"/>
    <property type="match status" value="3"/>
</dbReference>
<sequence length="1268" mass="142871">MMCEVMPTISEGDPLGPPQGSEADADFEQLMVNMLDERDKLLDTLRETRETLAVTQSRLQETLRERDQLQRQLNSALPQQWGWNADSIPSAGLPCSPQEFATLTRELSACREQLLEREEEISELKAERNNTRLLLEHLECLVSRHERSLRMTVVKRQAQSPSGVSSEVEVLKALKSLFEHHKALDEKVRERLRAALERVATLEEQLVDAHRQVAALQQGSTREPVAGERDEREPKEPAPKLPWKRLSNGSVHPDDEAGRVVELQELLEKQNFEVVQAKERISALAASVAELEEDLGTARKDLIKSEEMSSKYQRDLREALAQKEDMEERITTLEKRYLAAQREATSIHDLNDKLENELANKESLHRQCEEKARHLQELLELAEQKLQQTMRKAETLPEVEAELAQRIAALTKAKERHGSIEEHLRQLETQLEEKNQELARARQREKMNEEHNKRLSDTVDRLLSESNERLQLHLKERMAALEEKNTLLQELENTQKQIEEHQHDKRRLSDEIDKLRLEVDQLKTRSGTFVESVHTRSHMGSATDLRFPLGAVVHAPAEPFGAAPGLPRAQKGRFGARREEPAKVNPDWEQAQAGGILATGPHAFDSDPDISDVDEDDHETLFSSMDVLSPGGHSDAQTLAMMLQEQLDAINEEIRMIQEEKESTELRAEELETRVTSGSMEGLNLTQLCKRASIPTSLTALSLASSSPPLSGRSTPKLSSRSAAQDLDRMGIMTLPSDLRKHRRKLLSPAARDESREDKTTIKCETSPPSSPRTLRLEKLGHPALSQEDGKRLCCSSPSSIPSSLEDQASNPSSSQDSLHKGSKRKGIKSSIGRLFGKKEKGRLIQLSREGATGQVLLTDMEGGIQDPLGLGKLGAQAEKDRRLRKKHELLEEARRKGLPFAHWDGPTVVSWLELWVGMPAWYVAACRANVKSGAIMSALSDTEIQREIGISNALHRLKLRLAIQEMVSLTSPSAPPTSRTSSGNVWVTHEEMENMATSTKTVRLGSPQASPCASLQTLAYGDMNHEWIGNEWLPSLGLPQYRSYFMECLVDARMLDHLTKKDLRVHLKMVDSFHRTSLQYGIMCLKRLNYDRKELERRREETQHEIKDVLVWTNDQVIHWIQSIGLREYGNNLVESGVHGALLALDENFDHNSLALVLQIPTQNTQARQVLEREFNNLLALGTDRRLDDGDDKTFRRTPSWRKRFRPRDVHSVNLLSGSAETLPAGFRVTSLVPLPPPAAPAKKMPPEVGASGSPRLETSTVRTYSC</sequence>
<feature type="domain" description="SAM" evidence="9">
    <location>
        <begin position="1113"/>
        <end position="1182"/>
    </location>
</feature>
<dbReference type="GO" id="GO:0050808">
    <property type="term" value="P:synapse organization"/>
    <property type="evidence" value="ECO:0007669"/>
    <property type="project" value="TreeGrafter"/>
</dbReference>
<comment type="caution">
    <text evidence="10">The sequence shown here is derived from an EMBL/GenBank/DDBJ whole genome shotgun (WGS) entry which is preliminary data.</text>
</comment>
<evidence type="ECO:0000313" key="11">
    <source>
        <dbReference type="Proteomes" id="UP000540762"/>
    </source>
</evidence>
<organism evidence="10 11">
    <name type="scientific">Brachypodius melanocephalos</name>
    <name type="common">black-headed bulbul</name>
    <dbReference type="NCBI Taxonomy" id="3235156"/>
    <lineage>
        <taxon>Eukaryota</taxon>
        <taxon>Metazoa</taxon>
        <taxon>Chordata</taxon>
        <taxon>Craniata</taxon>
        <taxon>Vertebrata</taxon>
        <taxon>Euteleostomi</taxon>
        <taxon>Archelosauria</taxon>
        <taxon>Archosauria</taxon>
        <taxon>Dinosauria</taxon>
        <taxon>Saurischia</taxon>
        <taxon>Theropoda</taxon>
        <taxon>Coelurosauria</taxon>
        <taxon>Aves</taxon>
        <taxon>Neognathae</taxon>
        <taxon>Neoaves</taxon>
        <taxon>Telluraves</taxon>
        <taxon>Australaves</taxon>
        <taxon>Passeriformes</taxon>
        <taxon>Sylvioidea</taxon>
        <taxon>Pycnonotidae</taxon>
        <taxon>Brachypodius</taxon>
    </lineage>
</organism>
<reference evidence="10 11" key="1">
    <citation type="submission" date="2019-09" db="EMBL/GenBank/DDBJ databases">
        <title>Bird 10,000 Genomes (B10K) Project - Family phase.</title>
        <authorList>
            <person name="Zhang G."/>
        </authorList>
    </citation>
    <scope>NUCLEOTIDE SEQUENCE [LARGE SCALE GENOMIC DNA]</scope>
    <source>
        <strain evidence="10">OUT-0037</strain>
        <tissue evidence="10">Liver</tissue>
    </source>
</reference>
<keyword evidence="4" id="KW-0597">Phosphoprotein</keyword>
<feature type="region of interest" description="Disordered" evidence="8">
    <location>
        <begin position="215"/>
        <end position="252"/>
    </location>
</feature>
<evidence type="ECO:0000256" key="3">
    <source>
        <dbReference type="ARBA" id="ARBA00022490"/>
    </source>
</evidence>
<dbReference type="CDD" id="cd09565">
    <property type="entry name" value="SAM_liprin-alpha1_2_3_4_repeat2"/>
    <property type="match status" value="1"/>
</dbReference>
<proteinExistence type="inferred from homology"/>
<keyword evidence="5" id="KW-0677">Repeat</keyword>
<dbReference type="Gene3D" id="1.10.150.50">
    <property type="entry name" value="Transcription Factor, Ets-1"/>
    <property type="match status" value="3"/>
</dbReference>
<evidence type="ECO:0000256" key="5">
    <source>
        <dbReference type="ARBA" id="ARBA00022737"/>
    </source>
</evidence>
<accession>A0A7K7MDF7</accession>
<feature type="compositionally biased region" description="Polar residues" evidence="8">
    <location>
        <begin position="1258"/>
        <end position="1268"/>
    </location>
</feature>
<feature type="compositionally biased region" description="Polar residues" evidence="8">
    <location>
        <begin position="805"/>
        <end position="817"/>
    </location>
</feature>
<dbReference type="InterPro" id="IPR001660">
    <property type="entry name" value="SAM"/>
</dbReference>
<feature type="non-terminal residue" evidence="10">
    <location>
        <position position="1268"/>
    </location>
</feature>
<dbReference type="InterPro" id="IPR013761">
    <property type="entry name" value="SAM/pointed_sf"/>
</dbReference>
<comment type="similarity">
    <text evidence="2">Belongs to the liprin family. Liprin-alpha subfamily.</text>
</comment>
<keyword evidence="11" id="KW-1185">Reference proteome</keyword>
<evidence type="ECO:0000256" key="2">
    <source>
        <dbReference type="ARBA" id="ARBA00007026"/>
    </source>
</evidence>
<keyword evidence="6 7" id="KW-0175">Coiled coil</keyword>
<evidence type="ECO:0000256" key="6">
    <source>
        <dbReference type="ARBA" id="ARBA00023054"/>
    </source>
</evidence>
<comment type="subcellular location">
    <subcellularLocation>
        <location evidence="1">Cytoplasm</location>
    </subcellularLocation>
</comment>
<dbReference type="InterPro" id="IPR037622">
    <property type="entry name" value="LIP-1_SAM_3"/>
</dbReference>
<protein>
    <submittedName>
        <fullName evidence="10">LIPA4 protein</fullName>
    </submittedName>
</protein>
<dbReference type="CDD" id="cd09568">
    <property type="entry name" value="SAM_liprin-alpha1_2_3_4_repeat3"/>
    <property type="match status" value="1"/>
</dbReference>
<dbReference type="FunFam" id="1.10.150.50:FF:000002">
    <property type="entry name" value="PTPRF interacting protein alpha 1"/>
    <property type="match status" value="1"/>
</dbReference>
<dbReference type="SMART" id="SM00454">
    <property type="entry name" value="SAM"/>
    <property type="match status" value="3"/>
</dbReference>
<evidence type="ECO:0000259" key="9">
    <source>
        <dbReference type="PROSITE" id="PS50105"/>
    </source>
</evidence>
<dbReference type="PANTHER" id="PTHR12587:SF5">
    <property type="entry name" value="LIPRIN-ALPHA-4"/>
    <property type="match status" value="1"/>
</dbReference>
<dbReference type="Pfam" id="PF25526">
    <property type="entry name" value="LIP-1"/>
    <property type="match status" value="1"/>
</dbReference>
<feature type="coiled-coil region" evidence="7">
    <location>
        <begin position="107"/>
        <end position="141"/>
    </location>
</feature>
<evidence type="ECO:0000256" key="8">
    <source>
        <dbReference type="SAM" id="MobiDB-lite"/>
    </source>
</evidence>